<dbReference type="InterPro" id="IPR050177">
    <property type="entry name" value="Lipid_A_modif_metabolic_enz"/>
</dbReference>
<sequence length="331" mass="35517">MTNQQAEELSASPAGQGVLITGASGFIGTQLARRFAALGSDLVCLDLKPPRERLPGVTYITGDVRDLRGVEIPKVDRIFNLAAVHTTPGHPDHEYYDTNVNGALEVVRLAESNGARSITFTSSISIYGPSEERKTETSTPAPVSAYGKSKLMAEKIHQGWLANGEGRALTIVRPAVVFGAGEGGNFTRMAALMRRGVFVFPGRRDTIKSCIYVEDLIDLFLAAEASSNRQVILNGSYPECPTIETIVGTLQARYFPKARLIDVPLGVVMGAAKALGALNGLGLGVHPDRVTKLVRSTHVFPQWAADNALFAERNLASGLDRWATATHGSFV</sequence>
<dbReference type="AlphaFoldDB" id="B0T2A4"/>
<gene>
    <name evidence="2" type="ordered locus">Caul_0135</name>
</gene>
<protein>
    <submittedName>
        <fullName evidence="2">NAD-dependent epimerase/dehydratase</fullName>
    </submittedName>
</protein>
<reference evidence="2" key="1">
    <citation type="submission" date="2008-01" db="EMBL/GenBank/DDBJ databases">
        <title>Complete sequence of chromosome of Caulobacter sp. K31.</title>
        <authorList>
            <consortium name="US DOE Joint Genome Institute"/>
            <person name="Copeland A."/>
            <person name="Lucas S."/>
            <person name="Lapidus A."/>
            <person name="Barry K."/>
            <person name="Glavina del Rio T."/>
            <person name="Dalin E."/>
            <person name="Tice H."/>
            <person name="Pitluck S."/>
            <person name="Bruce D."/>
            <person name="Goodwin L."/>
            <person name="Thompson L.S."/>
            <person name="Brettin T."/>
            <person name="Detter J.C."/>
            <person name="Han C."/>
            <person name="Schmutz J."/>
            <person name="Larimer F."/>
            <person name="Land M."/>
            <person name="Hauser L."/>
            <person name="Kyrpides N."/>
            <person name="Kim E."/>
            <person name="Stephens C."/>
            <person name="Richardson P."/>
        </authorList>
    </citation>
    <scope>NUCLEOTIDE SEQUENCE [LARGE SCALE GENOMIC DNA]</scope>
    <source>
        <strain evidence="2">K31</strain>
    </source>
</reference>
<dbReference type="Pfam" id="PF01370">
    <property type="entry name" value="Epimerase"/>
    <property type="match status" value="1"/>
</dbReference>
<dbReference type="EMBL" id="CP000927">
    <property type="protein sequence ID" value="ABZ69273.1"/>
    <property type="molecule type" value="Genomic_DNA"/>
</dbReference>
<dbReference type="Gene3D" id="3.40.50.720">
    <property type="entry name" value="NAD(P)-binding Rossmann-like Domain"/>
    <property type="match status" value="1"/>
</dbReference>
<proteinExistence type="predicted"/>
<feature type="domain" description="NAD-dependent epimerase/dehydratase" evidence="1">
    <location>
        <begin position="18"/>
        <end position="225"/>
    </location>
</feature>
<accession>B0T2A4</accession>
<dbReference type="OrthoDB" id="9801785at2"/>
<dbReference type="SUPFAM" id="SSF51735">
    <property type="entry name" value="NAD(P)-binding Rossmann-fold domains"/>
    <property type="match status" value="1"/>
</dbReference>
<evidence type="ECO:0000259" key="1">
    <source>
        <dbReference type="Pfam" id="PF01370"/>
    </source>
</evidence>
<organism evidence="2">
    <name type="scientific">Caulobacter sp. (strain K31)</name>
    <dbReference type="NCBI Taxonomy" id="366602"/>
    <lineage>
        <taxon>Bacteria</taxon>
        <taxon>Pseudomonadati</taxon>
        <taxon>Pseudomonadota</taxon>
        <taxon>Alphaproteobacteria</taxon>
        <taxon>Caulobacterales</taxon>
        <taxon>Caulobacteraceae</taxon>
        <taxon>Caulobacter</taxon>
    </lineage>
</organism>
<dbReference type="PANTHER" id="PTHR43245">
    <property type="entry name" value="BIFUNCTIONAL POLYMYXIN RESISTANCE PROTEIN ARNA"/>
    <property type="match status" value="1"/>
</dbReference>
<dbReference type="eggNOG" id="COG0451">
    <property type="taxonomic scope" value="Bacteria"/>
</dbReference>
<name>B0T2A4_CAUSK</name>
<evidence type="ECO:0000313" key="2">
    <source>
        <dbReference type="EMBL" id="ABZ69273.1"/>
    </source>
</evidence>
<dbReference type="InterPro" id="IPR036291">
    <property type="entry name" value="NAD(P)-bd_dom_sf"/>
</dbReference>
<dbReference type="STRING" id="366602.Caul_0135"/>
<dbReference type="HOGENOM" id="CLU_007383_6_2_5"/>
<dbReference type="InterPro" id="IPR001509">
    <property type="entry name" value="Epimerase_deHydtase"/>
</dbReference>
<dbReference type="KEGG" id="cak:Caul_0135"/>